<comment type="caution">
    <text evidence="1">The sequence shown here is derived from an EMBL/GenBank/DDBJ whole genome shotgun (WGS) entry which is preliminary data.</text>
</comment>
<reference evidence="1" key="1">
    <citation type="submission" date="2019-03" db="EMBL/GenBank/DDBJ databases">
        <title>Single cell metagenomics reveals metabolic interactions within the superorganism composed of flagellate Streblomastix strix and complex community of Bacteroidetes bacteria on its surface.</title>
        <authorList>
            <person name="Treitli S.C."/>
            <person name="Kolisko M."/>
            <person name="Husnik F."/>
            <person name="Keeling P."/>
            <person name="Hampl V."/>
        </authorList>
    </citation>
    <scope>NUCLEOTIDE SEQUENCE</scope>
    <source>
        <strain evidence="1">STM</strain>
    </source>
</reference>
<dbReference type="EMBL" id="SNRY01001240">
    <property type="protein sequence ID" value="KAA6332446.1"/>
    <property type="molecule type" value="Genomic_DNA"/>
</dbReference>
<organism evidence="1">
    <name type="scientific">termite gut metagenome</name>
    <dbReference type="NCBI Taxonomy" id="433724"/>
    <lineage>
        <taxon>unclassified sequences</taxon>
        <taxon>metagenomes</taxon>
        <taxon>organismal metagenomes</taxon>
    </lineage>
</organism>
<accession>A0A5J4REB9</accession>
<dbReference type="AlphaFoldDB" id="A0A5J4REB9"/>
<proteinExistence type="predicted"/>
<name>A0A5J4REB9_9ZZZZ</name>
<evidence type="ECO:0000313" key="1">
    <source>
        <dbReference type="EMBL" id="KAA6332446.1"/>
    </source>
</evidence>
<sequence>MLSENLLCICFNTETQRHRVCRFSVSLRLCVYKKRWLLPYMHYGFNNYDDRMKKSIQNQSKTRKDLILRNLEAYSAKC</sequence>
<protein>
    <submittedName>
        <fullName evidence="1">Uncharacterized protein</fullName>
    </submittedName>
</protein>
<gene>
    <name evidence="1" type="ORF">EZS27_019051</name>
</gene>